<sequence length="122" mass="13933">MKAFFFLVAHNNQSKTTKCGCHWVGVAESQQRQADSVIGRGIVVPRMSRMRDIDGAQDKTHLIPTKYCDSRSWPRLRASDHSNLRHEYDSLDPQTLINWKSGFRCKSVANQQQTKSVADMHS</sequence>
<reference evidence="1 2" key="1">
    <citation type="submission" date="2024-01" db="EMBL/GenBank/DDBJ databases">
        <title>Genome assemblies of Stephania.</title>
        <authorList>
            <person name="Yang L."/>
        </authorList>
    </citation>
    <scope>NUCLEOTIDE SEQUENCE [LARGE SCALE GENOMIC DNA]</scope>
    <source>
        <strain evidence="1">YNDBR</strain>
        <tissue evidence="1">Leaf</tissue>
    </source>
</reference>
<organism evidence="1 2">
    <name type="scientific">Stephania yunnanensis</name>
    <dbReference type="NCBI Taxonomy" id="152371"/>
    <lineage>
        <taxon>Eukaryota</taxon>
        <taxon>Viridiplantae</taxon>
        <taxon>Streptophyta</taxon>
        <taxon>Embryophyta</taxon>
        <taxon>Tracheophyta</taxon>
        <taxon>Spermatophyta</taxon>
        <taxon>Magnoliopsida</taxon>
        <taxon>Ranunculales</taxon>
        <taxon>Menispermaceae</taxon>
        <taxon>Menispermoideae</taxon>
        <taxon>Cissampelideae</taxon>
        <taxon>Stephania</taxon>
    </lineage>
</organism>
<accession>A0AAP0FD18</accession>
<evidence type="ECO:0000313" key="2">
    <source>
        <dbReference type="Proteomes" id="UP001420932"/>
    </source>
</evidence>
<name>A0AAP0FD18_9MAGN</name>
<evidence type="ECO:0000313" key="1">
    <source>
        <dbReference type="EMBL" id="KAK9107692.1"/>
    </source>
</evidence>
<protein>
    <submittedName>
        <fullName evidence="1">Uncharacterized protein</fullName>
    </submittedName>
</protein>
<dbReference type="Proteomes" id="UP001420932">
    <property type="component" value="Unassembled WGS sequence"/>
</dbReference>
<comment type="caution">
    <text evidence="1">The sequence shown here is derived from an EMBL/GenBank/DDBJ whole genome shotgun (WGS) entry which is preliminary data.</text>
</comment>
<keyword evidence="2" id="KW-1185">Reference proteome</keyword>
<gene>
    <name evidence="1" type="ORF">Syun_023703</name>
</gene>
<dbReference type="EMBL" id="JBBNAF010000010">
    <property type="protein sequence ID" value="KAK9107692.1"/>
    <property type="molecule type" value="Genomic_DNA"/>
</dbReference>
<proteinExistence type="predicted"/>
<dbReference type="AlphaFoldDB" id="A0AAP0FD18"/>